<dbReference type="GeneID" id="26633409"/>
<keyword evidence="3" id="KW-1185">Reference proteome</keyword>
<dbReference type="RefSeq" id="YP_009206899.1">
    <property type="nucleotide sequence ID" value="NC_028890.1"/>
</dbReference>
<dbReference type="OrthoDB" id="21010at10239"/>
<proteinExistence type="predicted"/>
<gene>
    <name evidence="2" type="ORF">TSARBOMBA_84</name>
</gene>
<accession>A0A0K2CZP4</accession>
<evidence type="ECO:0000256" key="1">
    <source>
        <dbReference type="SAM" id="MobiDB-lite"/>
    </source>
</evidence>
<dbReference type="Proteomes" id="UP000204602">
    <property type="component" value="Segment"/>
</dbReference>
<reference evidence="2 3" key="1">
    <citation type="journal article" date="2015" name="Genome Announc.">
        <title>Complete Genome Sequence of Bacillus cereus Group Phage TsarBomba.</title>
        <authorList>
            <person name="Erill I."/>
            <person name="Caruso S.M."/>
        </authorList>
    </citation>
    <scope>NUCLEOTIDE SEQUENCE [LARGE SCALE GENOMIC DNA]</scope>
</reference>
<evidence type="ECO:0000313" key="3">
    <source>
        <dbReference type="Proteomes" id="UP000204602"/>
    </source>
</evidence>
<dbReference type="EMBL" id="KT224359">
    <property type="protein sequence ID" value="ALA13014.1"/>
    <property type="molecule type" value="Genomic_DNA"/>
</dbReference>
<organism evidence="2 3">
    <name type="scientific">Bacillus phage TsarBomba</name>
    <dbReference type="NCBI Taxonomy" id="1690456"/>
    <lineage>
        <taxon>Viruses</taxon>
        <taxon>Duplodnaviria</taxon>
        <taxon>Heunggongvirae</taxon>
        <taxon>Uroviricota</taxon>
        <taxon>Caudoviricetes</taxon>
        <taxon>Herelleviridae</taxon>
        <taxon>Bastillevirinae</taxon>
        <taxon>Tsarbombavirus</taxon>
        <taxon>Tsarbombavirus tsarbomba</taxon>
    </lineage>
</organism>
<protein>
    <submittedName>
        <fullName evidence="2">Uncharacterized protein</fullName>
    </submittedName>
</protein>
<feature type="region of interest" description="Disordered" evidence="1">
    <location>
        <begin position="1"/>
        <end position="28"/>
    </location>
</feature>
<dbReference type="KEGG" id="vg:26633409"/>
<evidence type="ECO:0000313" key="2">
    <source>
        <dbReference type="EMBL" id="ALA13014.1"/>
    </source>
</evidence>
<sequence>MAKEDKNLEEVSVEKTESSDNKQVKKAKEVEPVKPYVHIDTFLQTAVQLYDINNMQKAGFKALMNGRHYQTDEMVFLNELKQYLDLK</sequence>
<name>A0A0K2CZP4_9CAUD</name>